<accession>A0A699QI25</accession>
<dbReference type="AlphaFoldDB" id="A0A699QI25"/>
<evidence type="ECO:0000313" key="1">
    <source>
        <dbReference type="EMBL" id="GFC66163.1"/>
    </source>
</evidence>
<organism evidence="1">
    <name type="scientific">Tanacetum cinerariifolium</name>
    <name type="common">Dalmatian daisy</name>
    <name type="synonym">Chrysanthemum cinerariifolium</name>
    <dbReference type="NCBI Taxonomy" id="118510"/>
    <lineage>
        <taxon>Eukaryota</taxon>
        <taxon>Viridiplantae</taxon>
        <taxon>Streptophyta</taxon>
        <taxon>Embryophyta</taxon>
        <taxon>Tracheophyta</taxon>
        <taxon>Spermatophyta</taxon>
        <taxon>Magnoliopsida</taxon>
        <taxon>eudicotyledons</taxon>
        <taxon>Gunneridae</taxon>
        <taxon>Pentapetalae</taxon>
        <taxon>asterids</taxon>
        <taxon>campanulids</taxon>
        <taxon>Asterales</taxon>
        <taxon>Asteraceae</taxon>
        <taxon>Asteroideae</taxon>
        <taxon>Anthemideae</taxon>
        <taxon>Anthemidinae</taxon>
        <taxon>Tanacetum</taxon>
    </lineage>
</organism>
<protein>
    <submittedName>
        <fullName evidence="1">Paladin isoform X2</fullName>
    </submittedName>
</protein>
<sequence length="80" mass="9051">MKARPELYTIIRRLLRRIPMGVLGYANIKPFNKMNIGDGHPSSEMGIVVVSRTRELLGSQTVLKSDHCPGCQQLYLPERV</sequence>
<proteinExistence type="predicted"/>
<dbReference type="EMBL" id="BKCJ011009856">
    <property type="protein sequence ID" value="GFC66163.1"/>
    <property type="molecule type" value="Genomic_DNA"/>
</dbReference>
<gene>
    <name evidence="1" type="ORF">Tci_838133</name>
</gene>
<name>A0A699QI25_TANCI</name>
<comment type="caution">
    <text evidence="1">The sequence shown here is derived from an EMBL/GenBank/DDBJ whole genome shotgun (WGS) entry which is preliminary data.</text>
</comment>
<reference evidence="1" key="1">
    <citation type="journal article" date="2019" name="Sci. Rep.">
        <title>Draft genome of Tanacetum cinerariifolium, the natural source of mosquito coil.</title>
        <authorList>
            <person name="Yamashiro T."/>
            <person name="Shiraishi A."/>
            <person name="Satake H."/>
            <person name="Nakayama K."/>
        </authorList>
    </citation>
    <scope>NUCLEOTIDE SEQUENCE</scope>
</reference>